<comment type="cofactor">
    <cofactor evidence="1">
        <name>[4Fe-4S] cluster</name>
        <dbReference type="ChEBI" id="CHEBI:49883"/>
    </cofactor>
</comment>
<evidence type="ECO:0000256" key="13">
    <source>
        <dbReference type="RuleBase" id="RU365022"/>
    </source>
</evidence>
<evidence type="ECO:0000313" key="16">
    <source>
        <dbReference type="Proteomes" id="UP001328425"/>
    </source>
</evidence>
<accession>A0ABU7X8K7</accession>
<dbReference type="InterPro" id="IPR051827">
    <property type="entry name" value="Cas4_exonuclease"/>
</dbReference>
<protein>
    <recommendedName>
        <fullName evidence="4 13">CRISPR-associated exonuclease Cas4</fullName>
        <ecNumber evidence="3 13">3.1.12.1</ecNumber>
    </recommendedName>
</protein>
<evidence type="ECO:0000313" key="15">
    <source>
        <dbReference type="EMBL" id="MEF3317609.1"/>
    </source>
</evidence>
<dbReference type="Gene3D" id="3.90.320.10">
    <property type="match status" value="1"/>
</dbReference>
<keyword evidence="9 13" id="KW-0408">Iron</keyword>
<dbReference type="Proteomes" id="UP001328425">
    <property type="component" value="Unassembled WGS sequence"/>
</dbReference>
<dbReference type="NCBIfam" id="TIGR00372">
    <property type="entry name" value="cas4"/>
    <property type="match status" value="1"/>
</dbReference>
<evidence type="ECO:0000256" key="5">
    <source>
        <dbReference type="ARBA" id="ARBA00022722"/>
    </source>
</evidence>
<dbReference type="EMBL" id="JARBCY010000019">
    <property type="protein sequence ID" value="MEF3317609.1"/>
    <property type="molecule type" value="Genomic_DNA"/>
</dbReference>
<keyword evidence="10 13" id="KW-0411">Iron-sulfur</keyword>
<keyword evidence="6 13" id="KW-0479">Metal-binding</keyword>
<dbReference type="RefSeq" id="WP_332086866.1">
    <property type="nucleotide sequence ID" value="NZ_JARBCY010000019.1"/>
</dbReference>
<comment type="caution">
    <text evidence="15">The sequence shown here is derived from an EMBL/GenBank/DDBJ whole genome shotgun (WGS) entry which is preliminary data.</text>
</comment>
<evidence type="ECO:0000256" key="6">
    <source>
        <dbReference type="ARBA" id="ARBA00022723"/>
    </source>
</evidence>
<evidence type="ECO:0000256" key="4">
    <source>
        <dbReference type="ARBA" id="ARBA00020049"/>
    </source>
</evidence>
<dbReference type="Pfam" id="PF01930">
    <property type="entry name" value="Cas_Cas4"/>
    <property type="match status" value="1"/>
</dbReference>
<dbReference type="InterPro" id="IPR022765">
    <property type="entry name" value="Dna2/Cas4_DUF83"/>
</dbReference>
<gene>
    <name evidence="15" type="primary">cas4</name>
    <name evidence="15" type="ORF">PV361_02700</name>
</gene>
<evidence type="ECO:0000256" key="10">
    <source>
        <dbReference type="ARBA" id="ARBA00023014"/>
    </source>
</evidence>
<evidence type="ECO:0000259" key="14">
    <source>
        <dbReference type="Pfam" id="PF01930"/>
    </source>
</evidence>
<evidence type="ECO:0000256" key="3">
    <source>
        <dbReference type="ARBA" id="ARBA00012768"/>
    </source>
</evidence>
<evidence type="ECO:0000256" key="11">
    <source>
        <dbReference type="ARBA" id="ARBA00023118"/>
    </source>
</evidence>
<keyword evidence="11 13" id="KW-0051">Antiviral defense</keyword>
<dbReference type="InterPro" id="IPR013343">
    <property type="entry name" value="CRISPR-assoc_prot_Cas4"/>
</dbReference>
<evidence type="ECO:0000256" key="8">
    <source>
        <dbReference type="ARBA" id="ARBA00022839"/>
    </source>
</evidence>
<keyword evidence="7 13" id="KW-0378">Hydrolase</keyword>
<evidence type="ECO:0000256" key="7">
    <source>
        <dbReference type="ARBA" id="ARBA00022801"/>
    </source>
</evidence>
<keyword evidence="8 13" id="KW-0269">Exonuclease</keyword>
<organism evidence="15 16">
    <name type="scientific">Peptoniphilus grossensis</name>
    <dbReference type="NCBI Taxonomy" id="1465756"/>
    <lineage>
        <taxon>Bacteria</taxon>
        <taxon>Bacillati</taxon>
        <taxon>Bacillota</taxon>
        <taxon>Tissierellia</taxon>
        <taxon>Tissierellales</taxon>
        <taxon>Peptoniphilaceae</taxon>
        <taxon>Peptoniphilus</taxon>
    </lineage>
</organism>
<keyword evidence="16" id="KW-1185">Reference proteome</keyword>
<evidence type="ECO:0000256" key="9">
    <source>
        <dbReference type="ARBA" id="ARBA00023004"/>
    </source>
</evidence>
<dbReference type="InterPro" id="IPR011604">
    <property type="entry name" value="PDDEXK-like_dom_sf"/>
</dbReference>
<dbReference type="PANTHER" id="PTHR36531">
    <property type="entry name" value="CRISPR-ASSOCIATED EXONUCLEASE CAS4"/>
    <property type="match status" value="1"/>
</dbReference>
<name>A0ABU7X8K7_9FIRM</name>
<reference evidence="15 16" key="1">
    <citation type="submission" date="2022-11" db="EMBL/GenBank/DDBJ databases">
        <title>The First Case of Preauricular Fistular Abscess Caused by Peptoniphilus grossensis.</title>
        <authorList>
            <person name="Byun J.-H."/>
        </authorList>
    </citation>
    <scope>NUCLEOTIDE SEQUENCE [LARGE SCALE GENOMIC DNA]</scope>
    <source>
        <strain evidence="15 16">GYB008</strain>
    </source>
</reference>
<comment type="similarity">
    <text evidence="2 13">Belongs to the CRISPR-associated exonuclease Cas4 family.</text>
</comment>
<keyword evidence="5 13" id="KW-0540">Nuclease</keyword>
<comment type="cofactor">
    <cofactor evidence="13">
        <name>Mg(2+)</name>
        <dbReference type="ChEBI" id="CHEBI:18420"/>
    </cofactor>
    <cofactor evidence="13">
        <name>Mn(2+)</name>
        <dbReference type="ChEBI" id="CHEBI:29035"/>
    </cofactor>
    <text evidence="13">Mg(2+) or Mn(2+) required for ssDNA cleavage activity.</text>
</comment>
<evidence type="ECO:0000256" key="12">
    <source>
        <dbReference type="ARBA" id="ARBA00023211"/>
    </source>
</evidence>
<sequence>MYAEDDYLMLNGIQHFLFCKRQWALIHVENIWTENSFTAEGQVIHTKVDKPFIKEKRKDLIISRAMSVSSKNLGLSGRLDAIEFHKSDKGIELNNRKGLWQPIIIEYKRGKKKKYNYDNAQLMAQAICVEENFNTKLDYGYIYYNKTDTREKVEFTDELRELTINAAKEMHQYYKEKIVPRAENYKNCKMCSLYDECSPRITKKIKNVDNYIYGAEL</sequence>
<comment type="cofactor">
    <cofactor evidence="13">
        <name>iron-sulfur cluster</name>
        <dbReference type="ChEBI" id="CHEBI:30408"/>
    </cofactor>
</comment>
<keyword evidence="12 13" id="KW-0464">Manganese</keyword>
<evidence type="ECO:0000256" key="2">
    <source>
        <dbReference type="ARBA" id="ARBA00009189"/>
    </source>
</evidence>
<evidence type="ECO:0000256" key="1">
    <source>
        <dbReference type="ARBA" id="ARBA00001966"/>
    </source>
</evidence>
<comment type="function">
    <text evidence="13">CRISPR (clustered regularly interspaced short palindromic repeat) is an adaptive immune system that provides protection against mobile genetic elements (viruses, transposable elements and conjugative plasmids). CRISPR clusters contain sequences complementary to antecedent mobile elements and target invading nucleic acids. CRISPR clusters are transcribed and processed into CRISPR RNA (crRNA).</text>
</comment>
<proteinExistence type="inferred from homology"/>
<feature type="domain" description="DUF83" evidence="14">
    <location>
        <begin position="13"/>
        <end position="198"/>
    </location>
</feature>
<dbReference type="PANTHER" id="PTHR36531:SF6">
    <property type="entry name" value="DNA REPLICATION ATP-DEPENDENT HELICASE_NUCLEASE DNA2"/>
    <property type="match status" value="1"/>
</dbReference>
<dbReference type="EC" id="3.1.12.1" evidence="3 13"/>